<dbReference type="Proteomes" id="UP000175971">
    <property type="component" value="Unassembled WGS sequence"/>
</dbReference>
<name>A0A1E7LW55_9ACTN</name>
<organism evidence="2 3">
    <name type="scientific">Streptomyces nanshensis</name>
    <dbReference type="NCBI Taxonomy" id="518642"/>
    <lineage>
        <taxon>Bacteria</taxon>
        <taxon>Bacillati</taxon>
        <taxon>Actinomycetota</taxon>
        <taxon>Actinomycetes</taxon>
        <taxon>Kitasatosporales</taxon>
        <taxon>Streptomycetaceae</taxon>
        <taxon>Streptomyces</taxon>
    </lineage>
</organism>
<comment type="caution">
    <text evidence="2">The sequence shown here is derived from an EMBL/GenBank/DDBJ whole genome shotgun (WGS) entry which is preliminary data.</text>
</comment>
<keyword evidence="3" id="KW-1185">Reference proteome</keyword>
<sequence length="123" mass="12505">MTERAGRPDSFSPAATASPSARHHTSGSLSRAPDSPVTVCGVRPTASCSPVTASITAALVDWVELSTPMTTVRDGMGGLFPVARWGSFGCAANKLRDPGPEEQIAGELATTAGVTSAGNPVHD</sequence>
<accession>A0A1E7LW55</accession>
<evidence type="ECO:0000313" key="2">
    <source>
        <dbReference type="EMBL" id="OEV20414.1"/>
    </source>
</evidence>
<proteinExistence type="predicted"/>
<evidence type="ECO:0000313" key="3">
    <source>
        <dbReference type="Proteomes" id="UP000175971"/>
    </source>
</evidence>
<evidence type="ECO:0000256" key="1">
    <source>
        <dbReference type="SAM" id="MobiDB-lite"/>
    </source>
</evidence>
<reference evidence="2 3" key="1">
    <citation type="journal article" date="2016" name="Front. Microbiol.">
        <title>Comparative Genomics Analysis of Streptomyces Species Reveals Their Adaptation to the Marine Environment and Their Diversity at the Genomic Level.</title>
        <authorList>
            <person name="Tian X."/>
            <person name="Zhang Z."/>
            <person name="Yang T."/>
            <person name="Chen M."/>
            <person name="Li J."/>
            <person name="Chen F."/>
            <person name="Yang J."/>
            <person name="Li W."/>
            <person name="Zhang B."/>
            <person name="Zhang Z."/>
            <person name="Wu J."/>
            <person name="Zhang C."/>
            <person name="Long L."/>
            <person name="Xiao J."/>
        </authorList>
    </citation>
    <scope>NUCLEOTIDE SEQUENCE [LARGE SCALE GENOMIC DNA]</scope>
    <source>
        <strain evidence="2 3">SCSIO M10372</strain>
    </source>
</reference>
<protein>
    <submittedName>
        <fullName evidence="2">Uncharacterized protein</fullName>
    </submittedName>
</protein>
<dbReference type="AlphaFoldDB" id="A0A1E7LW55"/>
<dbReference type="PATRIC" id="fig|518642.7.peg.4597"/>
<dbReference type="EMBL" id="LJGZ01000024">
    <property type="protein sequence ID" value="OEV20414.1"/>
    <property type="molecule type" value="Genomic_DNA"/>
</dbReference>
<feature type="region of interest" description="Disordered" evidence="1">
    <location>
        <begin position="1"/>
        <end position="38"/>
    </location>
</feature>
<gene>
    <name evidence="2" type="ORF">AN221_12205</name>
</gene>